<evidence type="ECO:0000256" key="1">
    <source>
        <dbReference type="SAM" id="MobiDB-lite"/>
    </source>
</evidence>
<feature type="region of interest" description="Disordered" evidence="1">
    <location>
        <begin position="1"/>
        <end position="152"/>
    </location>
</feature>
<dbReference type="EMBL" id="NKUJ01000169">
    <property type="protein sequence ID" value="RMJ11379.1"/>
    <property type="molecule type" value="Genomic_DNA"/>
</dbReference>
<feature type="compositionally biased region" description="Basic and acidic residues" evidence="1">
    <location>
        <begin position="238"/>
        <end position="264"/>
    </location>
</feature>
<reference evidence="2 3" key="1">
    <citation type="submission" date="2017-06" db="EMBL/GenBank/DDBJ databases">
        <title>Comparative genomic analysis of Ambrosia Fusariam Clade fungi.</title>
        <authorList>
            <person name="Stajich J.E."/>
            <person name="Carrillo J."/>
            <person name="Kijimoto T."/>
            <person name="Eskalen A."/>
            <person name="O'Donnell K."/>
            <person name="Kasson M."/>
        </authorList>
    </citation>
    <scope>NUCLEOTIDE SEQUENCE [LARGE SCALE GENOMIC DNA]</scope>
    <source>
        <strain evidence="2">UCR3666</strain>
    </source>
</reference>
<feature type="compositionally biased region" description="Basic and acidic residues" evidence="1">
    <location>
        <begin position="279"/>
        <end position="301"/>
    </location>
</feature>
<dbReference type="AlphaFoldDB" id="A0A3M2S1L8"/>
<sequence>MSNYYEYEEYSSRRRRDFSPDNYSGGAPAPNPNNPGAQGQGQGGPPPPGAPPYASTSRLDEQYGAGPPRDRMTLEPPPSQARTRSVPPPNTVMIRRSRSRSRPASVTSSQEDDDDDRRRDSRSRGRQRSQSPLSRARGAVEDNFSNSATGIGAGLLGAVVGGLVAREASDAATRHKHKTRGYDDENENRTRLVSTILGAVAGGLGANAIANRVEDSRDRDRRRQVDWERERSYVREEEMPRYDRRRSGDRDRDSRSRDRYDRGRSLPANDDEEYDFVYDDPRYDDRQPQRRRSEDAPRYRQ</sequence>
<organism evidence="2 3">
    <name type="scientific">Fusarium kuroshium</name>
    <dbReference type="NCBI Taxonomy" id="2010991"/>
    <lineage>
        <taxon>Eukaryota</taxon>
        <taxon>Fungi</taxon>
        <taxon>Dikarya</taxon>
        <taxon>Ascomycota</taxon>
        <taxon>Pezizomycotina</taxon>
        <taxon>Sordariomycetes</taxon>
        <taxon>Hypocreomycetidae</taxon>
        <taxon>Hypocreales</taxon>
        <taxon>Nectriaceae</taxon>
        <taxon>Fusarium</taxon>
        <taxon>Fusarium solani species complex</taxon>
    </lineage>
</organism>
<dbReference type="STRING" id="2010991.A0A3M2S1L8"/>
<comment type="caution">
    <text evidence="2">The sequence shown here is derived from an EMBL/GenBank/DDBJ whole genome shotgun (WGS) entry which is preliminary data.</text>
</comment>
<feature type="compositionally biased region" description="Acidic residues" evidence="1">
    <location>
        <begin position="269"/>
        <end position="278"/>
    </location>
</feature>
<gene>
    <name evidence="2" type="ORF">CDV36_008971</name>
</gene>
<feature type="region of interest" description="Disordered" evidence="1">
    <location>
        <begin position="238"/>
        <end position="301"/>
    </location>
</feature>
<feature type="region of interest" description="Disordered" evidence="1">
    <location>
        <begin position="167"/>
        <end position="187"/>
    </location>
</feature>
<proteinExistence type="predicted"/>
<dbReference type="OrthoDB" id="4779214at2759"/>
<evidence type="ECO:0000313" key="2">
    <source>
        <dbReference type="EMBL" id="RMJ11379.1"/>
    </source>
</evidence>
<evidence type="ECO:0008006" key="4">
    <source>
        <dbReference type="Google" id="ProtNLM"/>
    </source>
</evidence>
<keyword evidence="3" id="KW-1185">Reference proteome</keyword>
<evidence type="ECO:0000313" key="3">
    <source>
        <dbReference type="Proteomes" id="UP000277212"/>
    </source>
</evidence>
<name>A0A3M2S1L8_9HYPO</name>
<dbReference type="Proteomes" id="UP000277212">
    <property type="component" value="Unassembled WGS sequence"/>
</dbReference>
<accession>A0A3M2S1L8</accession>
<protein>
    <recommendedName>
        <fullName evidence="4">Glycine zipper 2TM domain-containing protein</fullName>
    </recommendedName>
</protein>